<dbReference type="EMBL" id="BAABCY010000094">
    <property type="protein sequence ID" value="GAA3583204.1"/>
    <property type="molecule type" value="Genomic_DNA"/>
</dbReference>
<evidence type="ECO:0000259" key="5">
    <source>
        <dbReference type="PROSITE" id="PS51007"/>
    </source>
</evidence>
<sequence length="900" mass="103349">MKTFFLKSIGFCYSLVFIFVTSCKDDKIDFNAQVRPILNKKCISCHGGVKQSGGFGLVFRENALAETINGKIGIVPGHPEKSEMIARIKHKDPEMRMPLEADPLSEDEIALLTKWIEQGAEWQEHWAYLEPQEPEVALDDLDWGVNEIDYFVFNKMEAHDLSPSDQAEAHDLVRRLYLDVTGVPPTTEQVKAFVENPSDKAYEDLVDTLLQSPKYGEHWASMWLDLARYADSKGYEADRPREIWKYRDWVIKAFNEDMPFNRFTIEQLAGDLLPNPTEEQYIATAFHRNTLNNGEGGTDNEEYRISSVIDRVNTTWEVWQSTTMSCVQCHSHPYDPIKHNEYYTSYAFFNNAADWDVPTEHPIYREFDSLSSAQLKDVKKWVAKVASNDEANKWEAFIRIQEPKIRPEDFDETTNTIHYNRSNQDYMEVYNKASIKLKDVSLSNVDRIYVNYRQYTKNKGTLLIKKDSINGTVVGKTILNKSNGFTNVPVAIKTDAKTADLYFQFTSSATDYLCFLDGFLLAEKLPVANDGTSPEIYDKIDALLNAKFKHSTPVMVEKPNDFSRLTQVFDRGNWLVLGDTVQTDIPKLFNVNNRQFKNRLDLAEWLVSEDNYLTGRVIANRFWAKLFGKGIVLTSEDFGTLGERPTHPELLDWLALRFSKDWNWSMKTLIRNIVLSETYKQSSVITEEAKQIDPHNQWLARSSRVRLSAEQIRDQALAVSGLLSDKMYGPSVMPYQPEGVWTVVYSNDTWQTSPDEDAYRRGLYTYLRRSSPYPSFISFDASERESCLSRRINTNTPIQALVTLNDPVYFEAAMHLAQQIEALDGDNKTKVEAAYTKVIGKNISPDKTTILVKLLEDTKAYYQAHKEEAFQLVKTDNLELASLTIMMNVLMNMDEFIVKS</sequence>
<proteinExistence type="predicted"/>
<name>A0ABP6YGH2_9FLAO</name>
<dbReference type="Proteomes" id="UP001500954">
    <property type="component" value="Unassembled WGS sequence"/>
</dbReference>
<organism evidence="6 7">
    <name type="scientific">Snuella lapsa</name>
    <dbReference type="NCBI Taxonomy" id="870481"/>
    <lineage>
        <taxon>Bacteria</taxon>
        <taxon>Pseudomonadati</taxon>
        <taxon>Bacteroidota</taxon>
        <taxon>Flavobacteriia</taxon>
        <taxon>Flavobacteriales</taxon>
        <taxon>Flavobacteriaceae</taxon>
        <taxon>Snuella</taxon>
    </lineage>
</organism>
<dbReference type="InterPro" id="IPR022655">
    <property type="entry name" value="DUF1553"/>
</dbReference>
<evidence type="ECO:0000256" key="1">
    <source>
        <dbReference type="ARBA" id="ARBA00022617"/>
    </source>
</evidence>
<dbReference type="PROSITE" id="PS51257">
    <property type="entry name" value="PROKAR_LIPOPROTEIN"/>
    <property type="match status" value="1"/>
</dbReference>
<dbReference type="Pfam" id="PF07635">
    <property type="entry name" value="PSCyt1"/>
    <property type="match status" value="1"/>
</dbReference>
<keyword evidence="7" id="KW-1185">Reference proteome</keyword>
<dbReference type="RefSeq" id="WP_345007657.1">
    <property type="nucleotide sequence ID" value="NZ_BAABCY010000094.1"/>
</dbReference>
<feature type="domain" description="Cytochrome c" evidence="5">
    <location>
        <begin position="26"/>
        <end position="120"/>
    </location>
</feature>
<comment type="caution">
    <text evidence="6">The sequence shown here is derived from an EMBL/GenBank/DDBJ whole genome shotgun (WGS) entry which is preliminary data.</text>
</comment>
<dbReference type="Pfam" id="PF07583">
    <property type="entry name" value="PSCyt2"/>
    <property type="match status" value="1"/>
</dbReference>
<dbReference type="InterPro" id="IPR036909">
    <property type="entry name" value="Cyt_c-like_dom_sf"/>
</dbReference>
<keyword evidence="1 4" id="KW-0349">Heme</keyword>
<protein>
    <recommendedName>
        <fullName evidence="5">Cytochrome c domain-containing protein</fullName>
    </recommendedName>
</protein>
<dbReference type="PANTHER" id="PTHR35889:SF3">
    <property type="entry name" value="F-BOX DOMAIN-CONTAINING PROTEIN"/>
    <property type="match status" value="1"/>
</dbReference>
<dbReference type="InterPro" id="IPR011444">
    <property type="entry name" value="DUF1549"/>
</dbReference>
<keyword evidence="3 4" id="KW-0408">Iron</keyword>
<evidence type="ECO:0000256" key="2">
    <source>
        <dbReference type="ARBA" id="ARBA00022723"/>
    </source>
</evidence>
<accession>A0ABP6YGH2</accession>
<gene>
    <name evidence="6" type="ORF">GCM10022395_34340</name>
</gene>
<dbReference type="SUPFAM" id="SSF46626">
    <property type="entry name" value="Cytochrome c"/>
    <property type="match status" value="1"/>
</dbReference>
<evidence type="ECO:0000256" key="4">
    <source>
        <dbReference type="PROSITE-ProRule" id="PRU00433"/>
    </source>
</evidence>
<evidence type="ECO:0000313" key="6">
    <source>
        <dbReference type="EMBL" id="GAA3583204.1"/>
    </source>
</evidence>
<dbReference type="Gene3D" id="2.60.120.260">
    <property type="entry name" value="Galactose-binding domain-like"/>
    <property type="match status" value="1"/>
</dbReference>
<evidence type="ECO:0000313" key="7">
    <source>
        <dbReference type="Proteomes" id="UP001500954"/>
    </source>
</evidence>
<dbReference type="Pfam" id="PF07587">
    <property type="entry name" value="PSD1"/>
    <property type="match status" value="1"/>
</dbReference>
<dbReference type="InterPro" id="IPR009056">
    <property type="entry name" value="Cyt_c-like_dom"/>
</dbReference>
<dbReference type="PANTHER" id="PTHR35889">
    <property type="entry name" value="CYCLOINULO-OLIGOSACCHARIDE FRUCTANOTRANSFERASE-RELATED"/>
    <property type="match status" value="1"/>
</dbReference>
<dbReference type="InterPro" id="IPR011429">
    <property type="entry name" value="Cyt_c_Planctomycete-type"/>
</dbReference>
<keyword evidence="2 4" id="KW-0479">Metal-binding</keyword>
<dbReference type="PROSITE" id="PS51007">
    <property type="entry name" value="CYTC"/>
    <property type="match status" value="1"/>
</dbReference>
<evidence type="ECO:0000256" key="3">
    <source>
        <dbReference type="ARBA" id="ARBA00023004"/>
    </source>
</evidence>
<reference evidence="7" key="1">
    <citation type="journal article" date="2019" name="Int. J. Syst. Evol. Microbiol.">
        <title>The Global Catalogue of Microorganisms (GCM) 10K type strain sequencing project: providing services to taxonomists for standard genome sequencing and annotation.</title>
        <authorList>
            <consortium name="The Broad Institute Genomics Platform"/>
            <consortium name="The Broad Institute Genome Sequencing Center for Infectious Disease"/>
            <person name="Wu L."/>
            <person name="Ma J."/>
        </authorList>
    </citation>
    <scope>NUCLEOTIDE SEQUENCE [LARGE SCALE GENOMIC DNA]</scope>
    <source>
        <strain evidence="7">JCM 17111</strain>
    </source>
</reference>